<proteinExistence type="predicted"/>
<protein>
    <submittedName>
        <fullName evidence="2">Rubrerythrin family protein</fullName>
    </submittedName>
</protein>
<reference evidence="2 3" key="1">
    <citation type="submission" date="2016-11" db="EMBL/GenBank/DDBJ databases">
        <title>Complete genome sequencing of Virgibacillus halodenitrificans PDB-F2.</title>
        <authorList>
            <person name="Sun Z."/>
            <person name="Zhou Y."/>
            <person name="Li H."/>
        </authorList>
    </citation>
    <scope>NUCLEOTIDE SEQUENCE [LARGE SCALE GENOMIC DNA]</scope>
    <source>
        <strain evidence="2 3">PDB-F2</strain>
    </source>
</reference>
<name>A0AAC9J6G2_VIRHA</name>
<dbReference type="SUPFAM" id="SSF47240">
    <property type="entry name" value="Ferritin-like"/>
    <property type="match status" value="2"/>
</dbReference>
<dbReference type="EMBL" id="CP017962">
    <property type="protein sequence ID" value="APC50090.1"/>
    <property type="molecule type" value="Genomic_DNA"/>
</dbReference>
<dbReference type="InterPro" id="IPR019243">
    <property type="entry name" value="DUF2202"/>
</dbReference>
<dbReference type="PANTHER" id="PTHR33531:SF7">
    <property type="entry name" value="HYPOTHETICAL MEMBRANE PROTEIN, CONSERVED"/>
    <property type="match status" value="1"/>
</dbReference>
<gene>
    <name evidence="2" type="ORF">BME96_18625</name>
</gene>
<dbReference type="InterPro" id="IPR009078">
    <property type="entry name" value="Ferritin-like_SF"/>
</dbReference>
<feature type="domain" description="Rubrerythrin diiron-binding" evidence="1">
    <location>
        <begin position="96"/>
        <end position="217"/>
    </location>
</feature>
<dbReference type="CDD" id="cd01048">
    <property type="entry name" value="Ferritin_like_AB2"/>
    <property type="match status" value="1"/>
</dbReference>
<dbReference type="GeneID" id="71516430"/>
<dbReference type="GO" id="GO:0016491">
    <property type="term" value="F:oxidoreductase activity"/>
    <property type="evidence" value="ECO:0007669"/>
    <property type="project" value="InterPro"/>
</dbReference>
<dbReference type="InterPro" id="IPR003251">
    <property type="entry name" value="Rr_diiron-bd_dom"/>
</dbReference>
<dbReference type="KEGG" id="vhl:BME96_18625"/>
<organism evidence="2 3">
    <name type="scientific">Virgibacillus halodenitrificans</name>
    <name type="common">Bacillus halodenitrificans</name>
    <dbReference type="NCBI Taxonomy" id="1482"/>
    <lineage>
        <taxon>Bacteria</taxon>
        <taxon>Bacillati</taxon>
        <taxon>Bacillota</taxon>
        <taxon>Bacilli</taxon>
        <taxon>Bacillales</taxon>
        <taxon>Bacillaceae</taxon>
        <taxon>Virgibacillus</taxon>
    </lineage>
</organism>
<evidence type="ECO:0000313" key="2">
    <source>
        <dbReference type="EMBL" id="APC50090.1"/>
    </source>
</evidence>
<dbReference type="Proteomes" id="UP000182945">
    <property type="component" value="Chromosome"/>
</dbReference>
<dbReference type="RefSeq" id="WP_071649906.1">
    <property type="nucleotide sequence ID" value="NZ_CP017962.1"/>
</dbReference>
<evidence type="ECO:0000313" key="3">
    <source>
        <dbReference type="Proteomes" id="UP000182945"/>
    </source>
</evidence>
<dbReference type="AlphaFoldDB" id="A0AAC9J6G2"/>
<dbReference type="Pfam" id="PF02915">
    <property type="entry name" value="Rubrerythrin"/>
    <property type="match status" value="1"/>
</dbReference>
<dbReference type="CDD" id="cd00657">
    <property type="entry name" value="Ferritin_like"/>
    <property type="match status" value="1"/>
</dbReference>
<dbReference type="InterPro" id="IPR012347">
    <property type="entry name" value="Ferritin-like"/>
</dbReference>
<dbReference type="Gene3D" id="1.20.120.660">
    <property type="entry name" value="IL-4 antagonist (De novo design) like domain"/>
    <property type="match status" value="1"/>
</dbReference>
<dbReference type="Gene3D" id="1.20.5.420">
    <property type="entry name" value="Immunoglobulin FC, subunit C"/>
    <property type="match status" value="1"/>
</dbReference>
<dbReference type="PANTHER" id="PTHR33531">
    <property type="entry name" value="RUBRERYTHRIN SUBFAMILY"/>
    <property type="match status" value="1"/>
</dbReference>
<sequence length="298" mass="34065">MYSNDFYNHTNRPSQDASLIEDIQKAINGEYSAISCYGKLAKLAPTEWERKRIQEIQRDEGRHLQIFSSIYMQLTGMQPSHTLMEGCPDDYLAGIDYAFQDEQNTVDFYLGISDRAEDPTIKEKFRRVAADEQNHAVWFMYFMLANYNGKNHTRQIPDFGAKGALNATTLTLPQMLTYALQDEFLAQARYDNILQTFGNVRTFSQIKEAELRHIYALLPLFDMYQISVPENTAQAFVTTPGNLKEAFAAGVDGEIDNISMYDRFLSMELPADVRTVFTQLRNASVNHLAAFERGLARD</sequence>
<evidence type="ECO:0000259" key="1">
    <source>
        <dbReference type="Pfam" id="PF02915"/>
    </source>
</evidence>
<dbReference type="GO" id="GO:0046872">
    <property type="term" value="F:metal ion binding"/>
    <property type="evidence" value="ECO:0007669"/>
    <property type="project" value="InterPro"/>
</dbReference>
<accession>A0AAC9J6G2</accession>
<dbReference type="Gene3D" id="1.20.1260.10">
    <property type="match status" value="1"/>
</dbReference>